<dbReference type="PANTHER" id="PTHR24159:SF5">
    <property type="entry name" value="ANK_REP_REGION DOMAIN-CONTAINING PROTEIN"/>
    <property type="match status" value="1"/>
</dbReference>
<evidence type="ECO:0008006" key="3">
    <source>
        <dbReference type="Google" id="ProtNLM"/>
    </source>
</evidence>
<reference evidence="1 2" key="1">
    <citation type="submission" date="2024-04" db="EMBL/GenBank/DDBJ databases">
        <title>Tritrichomonas musculus Genome.</title>
        <authorList>
            <person name="Alves-Ferreira E."/>
            <person name="Grigg M."/>
            <person name="Lorenzi H."/>
            <person name="Galac M."/>
        </authorList>
    </citation>
    <scope>NUCLEOTIDE SEQUENCE [LARGE SCALE GENOMIC DNA]</scope>
    <source>
        <strain evidence="1 2">EAF2021</strain>
    </source>
</reference>
<evidence type="ECO:0000313" key="1">
    <source>
        <dbReference type="EMBL" id="KAK8876329.1"/>
    </source>
</evidence>
<comment type="caution">
    <text evidence="1">The sequence shown here is derived from an EMBL/GenBank/DDBJ whole genome shotgun (WGS) entry which is preliminary data.</text>
</comment>
<name>A0ABR2JEZ9_9EUKA</name>
<gene>
    <name evidence="1" type="ORF">M9Y10_006527</name>
</gene>
<evidence type="ECO:0000313" key="2">
    <source>
        <dbReference type="Proteomes" id="UP001470230"/>
    </source>
</evidence>
<protein>
    <recommendedName>
        <fullName evidence="3">DUF3447 domain-containing protein</fullName>
    </recommendedName>
</protein>
<sequence>MRLIHKNFLDFINTENDNEETFGNFINIITNYKIQENRYELKEILRLTLNIANYHFRSPNFISKIERIILFFKEKIKQTFSNFEIFQIFKDNKRILLFLFEQNIIKPDKSIVGVILSEKYQKAKYPLYFFNEISELIENDTKQENEKLITDDLEEFKRKRKIGENDSCISKLIRNDSIDEFISHVNQNCISLSSMIESSIYETNSYLLKKQASLIEYAAFFGSAQIFRYLFFNGAKFCPSLWSFAIHGDNPELISVIEENNIQLNENLCIENIDFCKKCLIEAIKCHHIEIADYILKNYIECLDECDFVFHSQSLKYYNFLYSPDKLDNSYAFYYLCKYDYFTLVSLLLQSKSINVNEKIIPILIFKSSSNFFVLFMKFKKKKIGSNSVYKHIIFNNVLNHSF</sequence>
<dbReference type="InterPro" id="IPR036770">
    <property type="entry name" value="Ankyrin_rpt-contain_sf"/>
</dbReference>
<keyword evidence="2" id="KW-1185">Reference proteome</keyword>
<dbReference type="SUPFAM" id="SSF48403">
    <property type="entry name" value="Ankyrin repeat"/>
    <property type="match status" value="1"/>
</dbReference>
<proteinExistence type="predicted"/>
<dbReference type="EMBL" id="JAPFFF010000012">
    <property type="protein sequence ID" value="KAK8876329.1"/>
    <property type="molecule type" value="Genomic_DNA"/>
</dbReference>
<dbReference type="Proteomes" id="UP001470230">
    <property type="component" value="Unassembled WGS sequence"/>
</dbReference>
<organism evidence="1 2">
    <name type="scientific">Tritrichomonas musculus</name>
    <dbReference type="NCBI Taxonomy" id="1915356"/>
    <lineage>
        <taxon>Eukaryota</taxon>
        <taxon>Metamonada</taxon>
        <taxon>Parabasalia</taxon>
        <taxon>Tritrichomonadida</taxon>
        <taxon>Tritrichomonadidae</taxon>
        <taxon>Tritrichomonas</taxon>
    </lineage>
</organism>
<accession>A0ABR2JEZ9</accession>
<dbReference type="PANTHER" id="PTHR24159">
    <property type="match status" value="1"/>
</dbReference>